<proteinExistence type="predicted"/>
<gene>
    <name evidence="2" type="ORF">HUO07_17985</name>
</gene>
<dbReference type="PANTHER" id="PTHR31616:SF0">
    <property type="entry name" value="GLUCAN 1,4-ALPHA-GLUCOSIDASE"/>
    <property type="match status" value="1"/>
</dbReference>
<dbReference type="EMBL" id="JABWCV010000027">
    <property type="protein sequence ID" value="NVF16041.1"/>
    <property type="molecule type" value="Genomic_DNA"/>
</dbReference>
<name>A0A7Y6RFS4_9GAMM</name>
<protein>
    <recommendedName>
        <fullName evidence="1">GH15-like domain-containing protein</fullName>
    </recommendedName>
</protein>
<dbReference type="InterPro" id="IPR008928">
    <property type="entry name" value="6-hairpin_glycosidase_sf"/>
</dbReference>
<comment type="caution">
    <text evidence="2">The sequence shown here is derived from an EMBL/GenBank/DDBJ whole genome shotgun (WGS) entry which is preliminary data.</text>
</comment>
<dbReference type="Proteomes" id="UP000589984">
    <property type="component" value="Unassembled WGS sequence"/>
</dbReference>
<dbReference type="InterPro" id="IPR011613">
    <property type="entry name" value="GH15-like"/>
</dbReference>
<dbReference type="Pfam" id="PF00723">
    <property type="entry name" value="Glyco_hydro_15"/>
    <property type="match status" value="1"/>
</dbReference>
<dbReference type="InterPro" id="IPR012341">
    <property type="entry name" value="6hp_glycosidase-like_sf"/>
</dbReference>
<dbReference type="SUPFAM" id="SSF48208">
    <property type="entry name" value="Six-hairpin glycosidases"/>
    <property type="match status" value="1"/>
</dbReference>
<dbReference type="AlphaFoldDB" id="A0A7Y6RFS4"/>
<reference evidence="2 3" key="1">
    <citation type="submission" date="2020-06" db="EMBL/GenBank/DDBJ databases">
        <title>Halomonas sp. QX-1 draft genome sequence.</title>
        <authorList>
            <person name="Qiu X."/>
        </authorList>
    </citation>
    <scope>NUCLEOTIDE SEQUENCE [LARGE SCALE GENOMIC DNA]</scope>
    <source>
        <strain evidence="2 3">QX-1</strain>
    </source>
</reference>
<sequence length="149" mass="16137">MTQGIKLSGGYLTQAFGHDDLDAALLLIPLMGIPIDKAVLELTAAAVEEHLCHGDVVHRYLASDGLSGSEDAFLICSFWLVDILLMLGRAEEARALFERLLANANANANDAGLYAEESDPTTGLFLGNFPQAFTHLALINRALHIQLYE</sequence>
<evidence type="ECO:0000259" key="1">
    <source>
        <dbReference type="Pfam" id="PF00723"/>
    </source>
</evidence>
<evidence type="ECO:0000313" key="2">
    <source>
        <dbReference type="EMBL" id="NVF16041.1"/>
    </source>
</evidence>
<dbReference type="RefSeq" id="WP_176304694.1">
    <property type="nucleotide sequence ID" value="NZ_JABWCV010000027.1"/>
</dbReference>
<dbReference type="Gene3D" id="1.50.10.10">
    <property type="match status" value="1"/>
</dbReference>
<feature type="domain" description="GH15-like" evidence="1">
    <location>
        <begin position="3"/>
        <end position="140"/>
    </location>
</feature>
<evidence type="ECO:0000313" key="3">
    <source>
        <dbReference type="Proteomes" id="UP000589984"/>
    </source>
</evidence>
<accession>A0A7Y6RFS4</accession>
<organism evidence="2 3">
    <name type="scientific">Vreelandella maris</name>
    <dbReference type="NCBI Taxonomy" id="2729617"/>
    <lineage>
        <taxon>Bacteria</taxon>
        <taxon>Pseudomonadati</taxon>
        <taxon>Pseudomonadota</taxon>
        <taxon>Gammaproteobacteria</taxon>
        <taxon>Oceanospirillales</taxon>
        <taxon>Halomonadaceae</taxon>
        <taxon>Vreelandella</taxon>
    </lineage>
</organism>
<dbReference type="GO" id="GO:0005975">
    <property type="term" value="P:carbohydrate metabolic process"/>
    <property type="evidence" value="ECO:0007669"/>
    <property type="project" value="InterPro"/>
</dbReference>
<keyword evidence="3" id="KW-1185">Reference proteome</keyword>
<dbReference type="PANTHER" id="PTHR31616">
    <property type="entry name" value="TREHALASE"/>
    <property type="match status" value="1"/>
</dbReference>
<dbReference type="GO" id="GO:0004553">
    <property type="term" value="F:hydrolase activity, hydrolyzing O-glycosyl compounds"/>
    <property type="evidence" value="ECO:0007669"/>
    <property type="project" value="UniProtKB-ARBA"/>
</dbReference>